<evidence type="ECO:0000313" key="6">
    <source>
        <dbReference type="EMBL" id="KKO71426.1"/>
    </source>
</evidence>
<dbReference type="EMBL" id="LBNE01000007">
    <property type="protein sequence ID" value="KKO71426.1"/>
    <property type="molecule type" value="Genomic_DNA"/>
</dbReference>
<evidence type="ECO:0000313" key="7">
    <source>
        <dbReference type="Proteomes" id="UP000078084"/>
    </source>
</evidence>
<gene>
    <name evidence="6" type="ORF">AAV32_11280</name>
</gene>
<dbReference type="GO" id="GO:0009166">
    <property type="term" value="P:nucleotide catabolic process"/>
    <property type="evidence" value="ECO:0007669"/>
    <property type="project" value="InterPro"/>
</dbReference>
<comment type="similarity">
    <text evidence="1 3">Belongs to the 5'-nucleotidase family.</text>
</comment>
<dbReference type="InterPro" id="IPR004843">
    <property type="entry name" value="Calcineurin-like_PHP"/>
</dbReference>
<dbReference type="InterPro" id="IPR036907">
    <property type="entry name" value="5'-Nucleotdase_C_sf"/>
</dbReference>
<dbReference type="InterPro" id="IPR006146">
    <property type="entry name" value="5'-Nucleotdase_CS"/>
</dbReference>
<dbReference type="Gene3D" id="3.60.21.10">
    <property type="match status" value="1"/>
</dbReference>
<dbReference type="RefSeq" id="WP_068371847.1">
    <property type="nucleotide sequence ID" value="NZ_LBNE01000007.1"/>
</dbReference>
<proteinExistence type="inferred from homology"/>
<dbReference type="PROSITE" id="PS00785">
    <property type="entry name" value="5_NUCLEOTIDASE_1"/>
    <property type="match status" value="1"/>
</dbReference>
<name>A0A171KRA9_9BURK</name>
<dbReference type="GO" id="GO:0000166">
    <property type="term" value="F:nucleotide binding"/>
    <property type="evidence" value="ECO:0007669"/>
    <property type="project" value="UniProtKB-KW"/>
</dbReference>
<dbReference type="PROSITE" id="PS00786">
    <property type="entry name" value="5_NUCLEOTIDASE_2"/>
    <property type="match status" value="1"/>
</dbReference>
<dbReference type="PANTHER" id="PTHR11575:SF24">
    <property type="entry name" value="5'-NUCLEOTIDASE"/>
    <property type="match status" value="1"/>
</dbReference>
<keyword evidence="2 3" id="KW-0732">Signal</keyword>
<dbReference type="GO" id="GO:0030288">
    <property type="term" value="C:outer membrane-bounded periplasmic space"/>
    <property type="evidence" value="ECO:0007669"/>
    <property type="project" value="TreeGrafter"/>
</dbReference>
<dbReference type="PRINTS" id="PR01607">
    <property type="entry name" value="APYRASEFAMLY"/>
</dbReference>
<dbReference type="Pfam" id="PF02872">
    <property type="entry name" value="5_nucleotid_C"/>
    <property type="match status" value="1"/>
</dbReference>
<evidence type="ECO:0000256" key="1">
    <source>
        <dbReference type="ARBA" id="ARBA00006654"/>
    </source>
</evidence>
<sequence length="640" mass="68485">MNFPLRASALALMLAGLLSACGSDHDKDDSTTPEPSAPLALTILHINDHHSHLDSESRTVKLLNPDGDTVEVNVASAGFPRVTTAFQQLSAQHDNVLKLHAGDALTGTLYFNRAGSLGAADAALMNTVCFDAMAVGNHEFDKGDEGLGIFIDELHSGACKTPVLSANVKFGASSPLKDSGKVLPSTVVERGGQRIGLVGLTIASKTKQSSSPNADTEFEDEVVAAQREIDQLQSQGVNKIVLLSHIGYTYDLEVASKLKGVDVIVGGDSHTLLGPKDKLSRYIGADISPGYDYPTRVKDKDGNTVCVVHAWEYSQVVGELTVNFDANGKVENCNGTPRVLIGDDFQVKDGSGQRAATAAEASAFNADIKDSGILYVAAEDQKAATTLAPFKVEVDKFKAKQVAVVPQELCSRRVPGGPDSIDYSRSASCANGQASVSARGGDIQQLVAQAYYDIANSNYGGADIALQNGGGVRVPLKGNVTAANVIEVLPFANMLWKMTVSGQEVKDTLEDAMDMVFGEMPSSGPYPYAGGLRWHVDTKQPKGQRISNLQVFNRDTKQWQPLDLQRQDYTLFLLSFVAQGGDGYATLGKLPDSRRLDVGVLDADAFQEWIDSQAEKDGTSHLPILRPVDDAFYSTQQFVE</sequence>
<dbReference type="InterPro" id="IPR029052">
    <property type="entry name" value="Metallo-depent_PP-like"/>
</dbReference>
<dbReference type="Pfam" id="PF00149">
    <property type="entry name" value="Metallophos"/>
    <property type="match status" value="1"/>
</dbReference>
<dbReference type="STRING" id="206506.AAV32_11280"/>
<feature type="domain" description="5'-Nucleotidase C-terminal" evidence="5">
    <location>
        <begin position="436"/>
        <end position="587"/>
    </location>
</feature>
<dbReference type="PATRIC" id="fig|206506.3.peg.2406"/>
<accession>A0A171KRA9</accession>
<evidence type="ECO:0000256" key="3">
    <source>
        <dbReference type="RuleBase" id="RU362119"/>
    </source>
</evidence>
<dbReference type="GO" id="GO:0008253">
    <property type="term" value="F:5'-nucleotidase activity"/>
    <property type="evidence" value="ECO:0007669"/>
    <property type="project" value="TreeGrafter"/>
</dbReference>
<dbReference type="SUPFAM" id="SSF55816">
    <property type="entry name" value="5'-nucleotidase (syn. UDP-sugar hydrolase), C-terminal domain"/>
    <property type="match status" value="1"/>
</dbReference>
<dbReference type="GO" id="GO:0008768">
    <property type="term" value="F:UDP-sugar diphosphatase activity"/>
    <property type="evidence" value="ECO:0007669"/>
    <property type="project" value="TreeGrafter"/>
</dbReference>
<organism evidence="6 7">
    <name type="scientific">Kerstersia gyiorum</name>
    <dbReference type="NCBI Taxonomy" id="206506"/>
    <lineage>
        <taxon>Bacteria</taxon>
        <taxon>Pseudomonadati</taxon>
        <taxon>Pseudomonadota</taxon>
        <taxon>Betaproteobacteria</taxon>
        <taxon>Burkholderiales</taxon>
        <taxon>Alcaligenaceae</taxon>
        <taxon>Kerstersia</taxon>
    </lineage>
</organism>
<comment type="caution">
    <text evidence="6">The sequence shown here is derived from an EMBL/GenBank/DDBJ whole genome shotgun (WGS) entry which is preliminary data.</text>
</comment>
<feature type="domain" description="Calcineurin-like phosphoesterase" evidence="4">
    <location>
        <begin position="41"/>
        <end position="271"/>
    </location>
</feature>
<evidence type="ECO:0000259" key="4">
    <source>
        <dbReference type="Pfam" id="PF00149"/>
    </source>
</evidence>
<evidence type="ECO:0000259" key="5">
    <source>
        <dbReference type="Pfam" id="PF02872"/>
    </source>
</evidence>
<dbReference type="AlphaFoldDB" id="A0A171KRA9"/>
<feature type="chain" id="PRO_5007749671" evidence="3">
    <location>
        <begin position="21"/>
        <end position="640"/>
    </location>
</feature>
<feature type="signal peptide" evidence="3">
    <location>
        <begin position="1"/>
        <end position="20"/>
    </location>
</feature>
<keyword evidence="3" id="KW-0547">Nucleotide-binding</keyword>
<dbReference type="InterPro" id="IPR008334">
    <property type="entry name" value="5'-Nucleotdase_C"/>
</dbReference>
<dbReference type="PANTHER" id="PTHR11575">
    <property type="entry name" value="5'-NUCLEOTIDASE-RELATED"/>
    <property type="match status" value="1"/>
</dbReference>
<dbReference type="Gene3D" id="3.90.780.10">
    <property type="entry name" value="5'-Nucleotidase, C-terminal domain"/>
    <property type="match status" value="1"/>
</dbReference>
<protein>
    <submittedName>
        <fullName evidence="6">Metallophosphatase</fullName>
    </submittedName>
</protein>
<reference evidence="6 7" key="1">
    <citation type="submission" date="2015-04" db="EMBL/GenBank/DDBJ databases">
        <title>Genome sequence of Kerstersia gyiorum CG1.</title>
        <authorList>
            <person name="Greninger A.L."/>
            <person name="Kozyreva V."/>
            <person name="Chaturvedi V."/>
        </authorList>
    </citation>
    <scope>NUCLEOTIDE SEQUENCE [LARGE SCALE GENOMIC DNA]</scope>
    <source>
        <strain evidence="6 7">CG1</strain>
    </source>
</reference>
<evidence type="ECO:0000256" key="2">
    <source>
        <dbReference type="ARBA" id="ARBA00022729"/>
    </source>
</evidence>
<keyword evidence="3" id="KW-0378">Hydrolase</keyword>
<dbReference type="InterPro" id="IPR006179">
    <property type="entry name" value="5_nucleotidase/apyrase"/>
</dbReference>
<keyword evidence="7" id="KW-1185">Reference proteome</keyword>
<dbReference type="SUPFAM" id="SSF56300">
    <property type="entry name" value="Metallo-dependent phosphatases"/>
    <property type="match status" value="1"/>
</dbReference>
<dbReference type="PROSITE" id="PS51257">
    <property type="entry name" value="PROKAR_LIPOPROTEIN"/>
    <property type="match status" value="1"/>
</dbReference>
<dbReference type="GO" id="GO:0046872">
    <property type="term" value="F:metal ion binding"/>
    <property type="evidence" value="ECO:0007669"/>
    <property type="project" value="InterPro"/>
</dbReference>
<dbReference type="Proteomes" id="UP000078084">
    <property type="component" value="Unassembled WGS sequence"/>
</dbReference>